<proteinExistence type="predicted"/>
<reference evidence="4 5" key="1">
    <citation type="submission" date="2017-05" db="EMBL/GenBank/DDBJ databases">
        <title>Comparative genomic and metabolic analysis of manganese-oxidizing mechanisms in Celeribater manganoxidans DY25T: its adaption to the environment of polymetallic nodule.</title>
        <authorList>
            <person name="Wang X."/>
        </authorList>
    </citation>
    <scope>NUCLEOTIDE SEQUENCE [LARGE SCALE GENOMIC DNA]</scope>
    <source>
        <strain evidence="4 5">DY25</strain>
    </source>
</reference>
<sequence>MFQMKWTGIAALACATAISAATAHAADIAEVKADGYKVALDGTFAPHAMPTMSGGIEGFNVDLAAAMAEKLGVPVDVTAAQFSGLLPALQAGTYDFIAAPTTVTEERAANLLFTEGFMDTNFSFVVPAGTEPKTTLDDFKGLTIAANKGSVYESWLTERAGDYGWEVISFGTQTDAVEAVASGRADANLAGMTGAAWAAKKNPRVDLSVEVDTGLVWALPFRTDDAATRNLIDSVIECLKTDGTMAALSEKWFGVTPEEGRTIVTPTPGYGTPGFAGYDETAHEVGCTF</sequence>
<evidence type="ECO:0000313" key="5">
    <source>
        <dbReference type="Proteomes" id="UP000219050"/>
    </source>
</evidence>
<protein>
    <submittedName>
        <fullName evidence="4">Polar amino acid ABC transporter substrate-binding protein</fullName>
    </submittedName>
</protein>
<dbReference type="InterPro" id="IPR001638">
    <property type="entry name" value="Solute-binding_3/MltF_N"/>
</dbReference>
<gene>
    <name evidence="4" type="ORF">CBW24_04735</name>
</gene>
<feature type="chain" id="PRO_5013013608" evidence="2">
    <location>
        <begin position="26"/>
        <end position="289"/>
    </location>
</feature>
<evidence type="ECO:0000256" key="2">
    <source>
        <dbReference type="SAM" id="SignalP"/>
    </source>
</evidence>
<feature type="domain" description="Solute-binding protein family 3/N-terminal" evidence="3">
    <location>
        <begin position="35"/>
        <end position="256"/>
    </location>
</feature>
<dbReference type="SUPFAM" id="SSF53850">
    <property type="entry name" value="Periplasmic binding protein-like II"/>
    <property type="match status" value="1"/>
</dbReference>
<dbReference type="OrthoDB" id="9814231at2"/>
<dbReference type="EMBL" id="CP021404">
    <property type="protein sequence ID" value="ATI41373.1"/>
    <property type="molecule type" value="Genomic_DNA"/>
</dbReference>
<evidence type="ECO:0000259" key="3">
    <source>
        <dbReference type="SMART" id="SM00062"/>
    </source>
</evidence>
<name>A0A291LXB3_9RHOB</name>
<organism evidence="4 5">
    <name type="scientific">Pacificitalea manganoxidans</name>
    <dbReference type="NCBI Taxonomy" id="1411902"/>
    <lineage>
        <taxon>Bacteria</taxon>
        <taxon>Pseudomonadati</taxon>
        <taxon>Pseudomonadota</taxon>
        <taxon>Alphaproteobacteria</taxon>
        <taxon>Rhodobacterales</taxon>
        <taxon>Paracoccaceae</taxon>
        <taxon>Pacificitalea</taxon>
    </lineage>
</organism>
<accession>A0A291LXB3</accession>
<keyword evidence="1 2" id="KW-0732">Signal</keyword>
<evidence type="ECO:0000313" key="4">
    <source>
        <dbReference type="EMBL" id="ATI41373.1"/>
    </source>
</evidence>
<dbReference type="SMART" id="SM00062">
    <property type="entry name" value="PBPb"/>
    <property type="match status" value="1"/>
</dbReference>
<dbReference type="AlphaFoldDB" id="A0A291LXB3"/>
<dbReference type="KEGG" id="cmag:CBW24_04735"/>
<dbReference type="Gene3D" id="3.40.190.10">
    <property type="entry name" value="Periplasmic binding protein-like II"/>
    <property type="match status" value="2"/>
</dbReference>
<dbReference type="Pfam" id="PF00497">
    <property type="entry name" value="SBP_bac_3"/>
    <property type="match status" value="1"/>
</dbReference>
<evidence type="ECO:0000256" key="1">
    <source>
        <dbReference type="ARBA" id="ARBA00022729"/>
    </source>
</evidence>
<keyword evidence="5" id="KW-1185">Reference proteome</keyword>
<dbReference type="Proteomes" id="UP000219050">
    <property type="component" value="Chromosome"/>
</dbReference>
<dbReference type="RefSeq" id="WP_097372836.1">
    <property type="nucleotide sequence ID" value="NZ_CP021404.1"/>
</dbReference>
<dbReference type="PANTHER" id="PTHR35936:SF17">
    <property type="entry name" value="ARGININE-BINDING EXTRACELLULAR PROTEIN ARTP"/>
    <property type="match status" value="1"/>
</dbReference>
<feature type="signal peptide" evidence="2">
    <location>
        <begin position="1"/>
        <end position="25"/>
    </location>
</feature>
<dbReference type="PANTHER" id="PTHR35936">
    <property type="entry name" value="MEMBRANE-BOUND LYTIC MUREIN TRANSGLYCOSYLASE F"/>
    <property type="match status" value="1"/>
</dbReference>